<sequence>MKKVSVRTFLRRTGCEADERTEVLFVSVKRMVKVSASSKERISFGTGWYSIAELARVDWSAGPEVLIGPEALKDPSLHAEELTRLYDELAEKYQRMLEMHE</sequence>
<dbReference type="STRING" id="1798553.A3H70_04760"/>
<protein>
    <submittedName>
        <fullName evidence="1">Uncharacterized protein</fullName>
    </submittedName>
</protein>
<organism evidence="1 2">
    <name type="scientific">Candidatus Komeilibacteria bacterium RIFCSPLOWO2_02_FULL_48_11</name>
    <dbReference type="NCBI Taxonomy" id="1798553"/>
    <lineage>
        <taxon>Bacteria</taxon>
        <taxon>Candidatus Komeiliibacteriota</taxon>
    </lineage>
</organism>
<comment type="caution">
    <text evidence="1">The sequence shown here is derived from an EMBL/GenBank/DDBJ whole genome shotgun (WGS) entry which is preliminary data.</text>
</comment>
<dbReference type="Proteomes" id="UP000178109">
    <property type="component" value="Unassembled WGS sequence"/>
</dbReference>
<proteinExistence type="predicted"/>
<gene>
    <name evidence="1" type="ORF">A3H70_04760</name>
</gene>
<name>A0A1G2BV51_9BACT</name>
<reference evidence="1 2" key="1">
    <citation type="journal article" date="2016" name="Nat. Commun.">
        <title>Thousands of microbial genomes shed light on interconnected biogeochemical processes in an aquifer system.</title>
        <authorList>
            <person name="Anantharaman K."/>
            <person name="Brown C.T."/>
            <person name="Hug L.A."/>
            <person name="Sharon I."/>
            <person name="Castelle C.J."/>
            <person name="Probst A.J."/>
            <person name="Thomas B.C."/>
            <person name="Singh A."/>
            <person name="Wilkins M.J."/>
            <person name="Karaoz U."/>
            <person name="Brodie E.L."/>
            <person name="Williams K.H."/>
            <person name="Hubbard S.S."/>
            <person name="Banfield J.F."/>
        </authorList>
    </citation>
    <scope>NUCLEOTIDE SEQUENCE [LARGE SCALE GENOMIC DNA]</scope>
</reference>
<dbReference type="AlphaFoldDB" id="A0A1G2BV51"/>
<evidence type="ECO:0000313" key="2">
    <source>
        <dbReference type="Proteomes" id="UP000178109"/>
    </source>
</evidence>
<dbReference type="EMBL" id="MHKO01000027">
    <property type="protein sequence ID" value="OGY92160.1"/>
    <property type="molecule type" value="Genomic_DNA"/>
</dbReference>
<accession>A0A1G2BV51</accession>
<evidence type="ECO:0000313" key="1">
    <source>
        <dbReference type="EMBL" id="OGY92160.1"/>
    </source>
</evidence>